<dbReference type="InterPro" id="IPR013767">
    <property type="entry name" value="PAS_fold"/>
</dbReference>
<feature type="coiled-coil region" evidence="7">
    <location>
        <begin position="4"/>
        <end position="31"/>
    </location>
</feature>
<evidence type="ECO:0000256" key="1">
    <source>
        <dbReference type="ARBA" id="ARBA00000085"/>
    </source>
</evidence>
<dbReference type="Gene3D" id="3.30.565.10">
    <property type="entry name" value="Histidine kinase-like ATPase, C-terminal domain"/>
    <property type="match status" value="1"/>
</dbReference>
<dbReference type="KEGG" id="mhey:H2LOC_010390"/>
<dbReference type="PROSITE" id="PS50110">
    <property type="entry name" value="RESPONSE_REGULATORY"/>
    <property type="match status" value="1"/>
</dbReference>
<keyword evidence="5" id="KW-0418">Kinase</keyword>
<evidence type="ECO:0000259" key="9">
    <source>
        <dbReference type="PROSITE" id="PS50110"/>
    </source>
</evidence>
<feature type="domain" description="Response regulatory" evidence="9">
    <location>
        <begin position="535"/>
        <end position="651"/>
    </location>
</feature>
<dbReference type="InterPro" id="IPR001789">
    <property type="entry name" value="Sig_transdc_resp-reg_receiver"/>
</dbReference>
<comment type="catalytic activity">
    <reaction evidence="1">
        <text>ATP + protein L-histidine = ADP + protein N-phospho-L-histidine.</text>
        <dbReference type="EC" id="2.7.13.3"/>
    </reaction>
</comment>
<dbReference type="SMART" id="SM00387">
    <property type="entry name" value="HATPase_c"/>
    <property type="match status" value="1"/>
</dbReference>
<dbReference type="SUPFAM" id="SSF47384">
    <property type="entry name" value="Homodimeric domain of signal transducing histidine kinase"/>
    <property type="match status" value="1"/>
</dbReference>
<evidence type="ECO:0000313" key="13">
    <source>
        <dbReference type="Proteomes" id="UP000309061"/>
    </source>
</evidence>
<dbReference type="GO" id="GO:0006355">
    <property type="term" value="P:regulation of DNA-templated transcription"/>
    <property type="evidence" value="ECO:0007669"/>
    <property type="project" value="InterPro"/>
</dbReference>
<dbReference type="InterPro" id="IPR036097">
    <property type="entry name" value="HisK_dim/P_sf"/>
</dbReference>
<dbReference type="SUPFAM" id="SSF52172">
    <property type="entry name" value="CheY-like"/>
    <property type="match status" value="1"/>
</dbReference>
<dbReference type="InterPro" id="IPR000014">
    <property type="entry name" value="PAS"/>
</dbReference>
<dbReference type="GO" id="GO:0000155">
    <property type="term" value="F:phosphorelay sensor kinase activity"/>
    <property type="evidence" value="ECO:0007669"/>
    <property type="project" value="InterPro"/>
</dbReference>
<feature type="modified residue" description="4-aspartylphosphate" evidence="6">
    <location>
        <position position="584"/>
    </location>
</feature>
<dbReference type="NCBIfam" id="TIGR00229">
    <property type="entry name" value="sensory_box"/>
    <property type="match status" value="2"/>
</dbReference>
<evidence type="ECO:0000313" key="12">
    <source>
        <dbReference type="EMBL" id="QGM46068.1"/>
    </source>
</evidence>
<gene>
    <name evidence="12" type="ORF">H2LOC_010390</name>
</gene>
<dbReference type="PROSITE" id="PS50112">
    <property type="entry name" value="PAS"/>
    <property type="match status" value="2"/>
</dbReference>
<evidence type="ECO:0000256" key="2">
    <source>
        <dbReference type="ARBA" id="ARBA00012438"/>
    </source>
</evidence>
<accession>A0A6B8KHU1</accession>
<proteinExistence type="predicted"/>
<keyword evidence="4" id="KW-0808">Transferase</keyword>
<dbReference type="AlphaFoldDB" id="A0A6B8KHU1"/>
<dbReference type="CDD" id="cd17580">
    <property type="entry name" value="REC_2_DhkD-like"/>
    <property type="match status" value="1"/>
</dbReference>
<evidence type="ECO:0000256" key="3">
    <source>
        <dbReference type="ARBA" id="ARBA00022553"/>
    </source>
</evidence>
<keyword evidence="7" id="KW-0175">Coiled coil</keyword>
<evidence type="ECO:0000256" key="5">
    <source>
        <dbReference type="ARBA" id="ARBA00022777"/>
    </source>
</evidence>
<dbReference type="PANTHER" id="PTHR43547:SF2">
    <property type="entry name" value="HYBRID SIGNAL TRANSDUCTION HISTIDINE KINASE C"/>
    <property type="match status" value="1"/>
</dbReference>
<dbReference type="InterPro" id="IPR005467">
    <property type="entry name" value="His_kinase_dom"/>
</dbReference>
<dbReference type="CDD" id="cd00130">
    <property type="entry name" value="PAS"/>
    <property type="match status" value="2"/>
</dbReference>
<dbReference type="Pfam" id="PF00072">
    <property type="entry name" value="Response_reg"/>
    <property type="match status" value="1"/>
</dbReference>
<keyword evidence="13" id="KW-1185">Reference proteome</keyword>
<organism evidence="12 13">
    <name type="scientific">Methylocystis heyeri</name>
    <dbReference type="NCBI Taxonomy" id="391905"/>
    <lineage>
        <taxon>Bacteria</taxon>
        <taxon>Pseudomonadati</taxon>
        <taxon>Pseudomonadota</taxon>
        <taxon>Alphaproteobacteria</taxon>
        <taxon>Hyphomicrobiales</taxon>
        <taxon>Methylocystaceae</taxon>
        <taxon>Methylocystis</taxon>
    </lineage>
</organism>
<dbReference type="InterPro" id="IPR035965">
    <property type="entry name" value="PAS-like_dom_sf"/>
</dbReference>
<dbReference type="InterPro" id="IPR003661">
    <property type="entry name" value="HisK_dim/P_dom"/>
</dbReference>
<dbReference type="InterPro" id="IPR003594">
    <property type="entry name" value="HATPase_dom"/>
</dbReference>
<dbReference type="SUPFAM" id="SSF55874">
    <property type="entry name" value="ATPase domain of HSP90 chaperone/DNA topoisomerase II/histidine kinase"/>
    <property type="match status" value="1"/>
</dbReference>
<dbReference type="CDD" id="cd00082">
    <property type="entry name" value="HisKA"/>
    <property type="match status" value="1"/>
</dbReference>
<dbReference type="PANTHER" id="PTHR43547">
    <property type="entry name" value="TWO-COMPONENT HISTIDINE KINASE"/>
    <property type="match status" value="1"/>
</dbReference>
<feature type="domain" description="PAC" evidence="11">
    <location>
        <begin position="236"/>
        <end position="286"/>
    </location>
</feature>
<dbReference type="Proteomes" id="UP000309061">
    <property type="component" value="Chromosome"/>
</dbReference>
<dbReference type="Gene3D" id="3.30.450.20">
    <property type="entry name" value="PAS domain"/>
    <property type="match status" value="2"/>
</dbReference>
<evidence type="ECO:0000256" key="7">
    <source>
        <dbReference type="SAM" id="Coils"/>
    </source>
</evidence>
<feature type="domain" description="Histidine kinase" evidence="8">
    <location>
        <begin position="297"/>
        <end position="515"/>
    </location>
</feature>
<dbReference type="InterPro" id="IPR036890">
    <property type="entry name" value="HATPase_C_sf"/>
</dbReference>
<dbReference type="Pfam" id="PF00989">
    <property type="entry name" value="PAS"/>
    <property type="match status" value="1"/>
</dbReference>
<name>A0A6B8KHU1_9HYPH</name>
<feature type="domain" description="PAS" evidence="10">
    <location>
        <begin position="52"/>
        <end position="123"/>
    </location>
</feature>
<dbReference type="SMART" id="SM00388">
    <property type="entry name" value="HisKA"/>
    <property type="match status" value="1"/>
</dbReference>
<evidence type="ECO:0000259" key="8">
    <source>
        <dbReference type="PROSITE" id="PS50109"/>
    </source>
</evidence>
<evidence type="ECO:0000256" key="6">
    <source>
        <dbReference type="PROSITE-ProRule" id="PRU00169"/>
    </source>
</evidence>
<dbReference type="InterPro" id="IPR013656">
    <property type="entry name" value="PAS_4"/>
</dbReference>
<sequence>MKDAKVVDDERSDLRRRLAEAEETLRAIRSGEIDAIVVEGEANPAVYTLKGAADPYRLLVEQMAEGALTVSSKGVILYCNAAFARMIGRPRERLVGSVVSDLIVPRLDRPQLTEFLESTARGREIELQADSGETIHAYVSSAFLTIDNELLHCLVVTNLTHQELRILHEAIVGSSPDGICSLKADGTIASWNAAAVDLFGYSSREAIGNSVCMLFPAELCREVGEILRRVLQGEVVRDDFKCVTKSGAGVDVSLGLSPIIADDKSAIVVIARDITDRKTLEGELRDAGRRKDEFIATLAHELRNPLAPLRNGLYVLSKLHKTGDATQPVHEMMERQVNHLVRLVDDLMDVSRISRGKISLKKEPSDLGAAIRQAAEMTRELVEANELELKLMLAEEPLTLDADPARIAQVFSNLLDNAAKYTHAGGRVEIFSESRDGQAIVTVADTGIGIPAEMLPRVFDLFTQMGGAFERSRGGIGIGLALVRDIVRLHGGDVEAHSDGVGLGSRFVVRLPLATAPAVQANFSSGMRKALSSHRVLVIEDNLDVADSFALLLKTLGATVQVANDGAHGLEAFADLRPDLVFVDLGMPDMNGYETARRIRERPGGKDVTLIALSGWGGADARKRTEECGCDRHLVKPVEIQELEKILESSQITNTH</sequence>
<dbReference type="SUPFAM" id="SSF55785">
    <property type="entry name" value="PYP-like sensor domain (PAS domain)"/>
    <property type="match status" value="2"/>
</dbReference>
<reference evidence="12 13" key="1">
    <citation type="submission" date="2019-11" db="EMBL/GenBank/DDBJ databases">
        <title>The genome sequence of Methylocystis heyeri.</title>
        <authorList>
            <person name="Oshkin I.Y."/>
            <person name="Miroshnikov K."/>
            <person name="Dedysh S.N."/>
        </authorList>
    </citation>
    <scope>NUCLEOTIDE SEQUENCE [LARGE SCALE GENOMIC DNA]</scope>
    <source>
        <strain evidence="12 13">H2</strain>
    </source>
</reference>
<keyword evidence="3 6" id="KW-0597">Phosphoprotein</keyword>
<dbReference type="InterPro" id="IPR000700">
    <property type="entry name" value="PAS-assoc_C"/>
</dbReference>
<dbReference type="EC" id="2.7.13.3" evidence="2"/>
<dbReference type="Gene3D" id="1.10.287.130">
    <property type="match status" value="1"/>
</dbReference>
<dbReference type="Pfam" id="PF00512">
    <property type="entry name" value="HisKA"/>
    <property type="match status" value="1"/>
</dbReference>
<dbReference type="FunFam" id="3.30.565.10:FF:000006">
    <property type="entry name" value="Sensor histidine kinase WalK"/>
    <property type="match status" value="1"/>
</dbReference>
<dbReference type="PRINTS" id="PR00344">
    <property type="entry name" value="BCTRLSENSOR"/>
</dbReference>
<dbReference type="RefSeq" id="WP_136496329.1">
    <property type="nucleotide sequence ID" value="NZ_CP046052.1"/>
</dbReference>
<dbReference type="SMART" id="SM00448">
    <property type="entry name" value="REC"/>
    <property type="match status" value="1"/>
</dbReference>
<evidence type="ECO:0000259" key="10">
    <source>
        <dbReference type="PROSITE" id="PS50112"/>
    </source>
</evidence>
<feature type="domain" description="PAS" evidence="10">
    <location>
        <begin position="160"/>
        <end position="234"/>
    </location>
</feature>
<dbReference type="PROSITE" id="PS50109">
    <property type="entry name" value="HIS_KIN"/>
    <property type="match status" value="1"/>
</dbReference>
<dbReference type="PROSITE" id="PS50113">
    <property type="entry name" value="PAC"/>
    <property type="match status" value="1"/>
</dbReference>
<dbReference type="InterPro" id="IPR004358">
    <property type="entry name" value="Sig_transdc_His_kin-like_C"/>
</dbReference>
<protein>
    <recommendedName>
        <fullName evidence="2">histidine kinase</fullName>
        <ecNumber evidence="2">2.7.13.3</ecNumber>
    </recommendedName>
</protein>
<dbReference type="Pfam" id="PF08448">
    <property type="entry name" value="PAS_4"/>
    <property type="match status" value="1"/>
</dbReference>
<dbReference type="OrthoDB" id="7991996at2"/>
<dbReference type="EMBL" id="CP046052">
    <property type="protein sequence ID" value="QGM46068.1"/>
    <property type="molecule type" value="Genomic_DNA"/>
</dbReference>
<evidence type="ECO:0000259" key="11">
    <source>
        <dbReference type="PROSITE" id="PS50113"/>
    </source>
</evidence>
<dbReference type="Pfam" id="PF02518">
    <property type="entry name" value="HATPase_c"/>
    <property type="match status" value="1"/>
</dbReference>
<dbReference type="Gene3D" id="3.40.50.2300">
    <property type="match status" value="1"/>
</dbReference>
<dbReference type="SMART" id="SM00091">
    <property type="entry name" value="PAS"/>
    <property type="match status" value="2"/>
</dbReference>
<dbReference type="InterPro" id="IPR011006">
    <property type="entry name" value="CheY-like_superfamily"/>
</dbReference>
<evidence type="ECO:0000256" key="4">
    <source>
        <dbReference type="ARBA" id="ARBA00022679"/>
    </source>
</evidence>